<dbReference type="Proteomes" id="UP000681722">
    <property type="component" value="Unassembled WGS sequence"/>
</dbReference>
<dbReference type="InterPro" id="IPR011249">
    <property type="entry name" value="Metalloenz_LuxS/M16"/>
</dbReference>
<keyword evidence="4" id="KW-0479">Metal-binding</keyword>
<dbReference type="Pfam" id="PF16187">
    <property type="entry name" value="Peptidase_M16_M"/>
    <property type="match status" value="1"/>
</dbReference>
<dbReference type="GO" id="GO:0043171">
    <property type="term" value="P:peptide catabolic process"/>
    <property type="evidence" value="ECO:0007669"/>
    <property type="project" value="TreeGrafter"/>
</dbReference>
<feature type="domain" description="Peptidase M16 N-terminal" evidence="9">
    <location>
        <begin position="35"/>
        <end position="178"/>
    </location>
</feature>
<evidence type="ECO:0000256" key="1">
    <source>
        <dbReference type="ARBA" id="ARBA00001947"/>
    </source>
</evidence>
<evidence type="ECO:0000313" key="14">
    <source>
        <dbReference type="EMBL" id="CAF3743518.1"/>
    </source>
</evidence>
<feature type="domain" description="Peptidase M16 middle/third" evidence="11">
    <location>
        <begin position="393"/>
        <end position="670"/>
    </location>
</feature>
<evidence type="ECO:0000256" key="6">
    <source>
        <dbReference type="ARBA" id="ARBA00022833"/>
    </source>
</evidence>
<dbReference type="AlphaFoldDB" id="A0A814EFT4"/>
<evidence type="ECO:0000256" key="5">
    <source>
        <dbReference type="ARBA" id="ARBA00022801"/>
    </source>
</evidence>
<evidence type="ECO:0000256" key="8">
    <source>
        <dbReference type="RuleBase" id="RU004447"/>
    </source>
</evidence>
<comment type="cofactor">
    <cofactor evidence="1">
        <name>Zn(2+)</name>
        <dbReference type="ChEBI" id="CHEBI:29105"/>
    </cofactor>
</comment>
<evidence type="ECO:0000313" key="13">
    <source>
        <dbReference type="EMBL" id="CAF0970413.1"/>
    </source>
</evidence>
<proteinExistence type="inferred from homology"/>
<evidence type="ECO:0000259" key="12">
    <source>
        <dbReference type="Pfam" id="PF22456"/>
    </source>
</evidence>
<dbReference type="EMBL" id="CAJOBC010002640">
    <property type="protein sequence ID" value="CAF3743518.1"/>
    <property type="molecule type" value="Genomic_DNA"/>
</dbReference>
<reference evidence="13" key="1">
    <citation type="submission" date="2021-02" db="EMBL/GenBank/DDBJ databases">
        <authorList>
            <person name="Nowell W R."/>
        </authorList>
    </citation>
    <scope>NUCLEOTIDE SEQUENCE</scope>
</reference>
<accession>A0A814EFT4</accession>
<sequence>MDPSTVIRRRVDNIRKSDCDPWNYRGLELSNGLLIVLVSHPTMDKAAVALDVTIGSMQDPDEVPGIAHFCEHMLFMGSEKVSILNVSISEYPGENEYDKLILSNGGQYNAYTSGDHTNYHYDINPSQLYESLDVFAQFFIAPLFNSNSTDRELLAVNSEYEGYVADDGWRILQLFKSTSDSKHPHSKFNIGTIETLKLIPKQLNIDVRQLLLKFHQTEYSANRMSLAVVGNQSLDDLQSTVVNIFKDIPNKNLSIQNYPNDPFGEEKRKTICYVLPVNDCRLLKMSWVVPDYRDIYYAEPITYLTYIIGYEGEGSVLSYLKKLGLITHLNVSEGQSSARGFSFFEIVIQLTPEGLERWKEVILHIYQYISMLKQEAPKEWIFQERKTLAAMKFQFDEKDQPLELVQHLASSMRDYPLDECLSGDYEMREFCPDLINDLLDNYLLPSKMRSVCQIFLIAQDFSSITTEKEKWFGTQYKLERLSDKLIQKCETYELNNELQFPQINNFVPTDFHLYYQSQQQNCENEFYRLWFTQDNFYKLPKAFLCFDFRNPLADFDPIHENMNLMYCLLVDESLNESLYLAKKGGLAYDLSPSADGIQLIVCGYNQKLSTLLNKIIDKMINIQINQQQFDTYKELVRQSLQNLQCRVPYEQVDVQYLITEHVWAREELLSCIDGITVHDLELFIPRMLSRFYIEALMYGNLTKEQALDYMTNIQQQFHNKQYYQPLFPTMLVNHRSLILPEGCNYAYKQTNDAHQICAIEIYLQCFEQTLKNNAIMELFCHLVKESCGDQLRTKEQLGYVVFSGYERSDSGNSQGFYITIQSSLKLDYVNLRIETYIDSIREYITTMSDDIYCKQREGYIIKKLEISKSMSEQGILWFNEIVKHQYCFNRSQLQTDIIATLERQDLLKFYDHYIAPNSVHRRKLAVHVVPSPLVAAEIIQEPTTPTPVLTSPSIIASTPMSNGDAKIIRTLQRQQNIISPPITPSTPISKDDGTRIRTLQRQQSIMSPPITPSTPMSKDDGTRIRTLQRQLSITSKTIATPIEKLTVEPVICNLPIAKALDAPMNQTESTNEIMIENIMKNEKQLTLPETVWLENIPKWKSTLSCYPLAQSYANIDLPV</sequence>
<dbReference type="InterPro" id="IPR011765">
    <property type="entry name" value="Pept_M16_N"/>
</dbReference>
<dbReference type="EMBL" id="CAJNOQ010002640">
    <property type="protein sequence ID" value="CAF0970413.1"/>
    <property type="molecule type" value="Genomic_DNA"/>
</dbReference>
<dbReference type="InterPro" id="IPR001431">
    <property type="entry name" value="Pept_M16_Zn_BS"/>
</dbReference>
<keyword evidence="15" id="KW-1185">Reference proteome</keyword>
<dbReference type="Proteomes" id="UP000663829">
    <property type="component" value="Unassembled WGS sequence"/>
</dbReference>
<dbReference type="InterPro" id="IPR050626">
    <property type="entry name" value="Peptidase_M16"/>
</dbReference>
<evidence type="ECO:0000256" key="2">
    <source>
        <dbReference type="ARBA" id="ARBA00007261"/>
    </source>
</evidence>
<dbReference type="InterPro" id="IPR007863">
    <property type="entry name" value="Peptidase_M16_C"/>
</dbReference>
<keyword evidence="3" id="KW-0645">Protease</keyword>
<evidence type="ECO:0000259" key="9">
    <source>
        <dbReference type="Pfam" id="PF00675"/>
    </source>
</evidence>
<dbReference type="PROSITE" id="PS00143">
    <property type="entry name" value="INSULINASE"/>
    <property type="match status" value="1"/>
</dbReference>
<dbReference type="GO" id="GO:0051603">
    <property type="term" value="P:proteolysis involved in protein catabolic process"/>
    <property type="evidence" value="ECO:0007669"/>
    <property type="project" value="TreeGrafter"/>
</dbReference>
<keyword evidence="5" id="KW-0378">Hydrolase</keyword>
<dbReference type="InterPro" id="IPR054734">
    <property type="entry name" value="PqqF-like_C_4"/>
</dbReference>
<dbReference type="OrthoDB" id="952271at2759"/>
<evidence type="ECO:0000256" key="4">
    <source>
        <dbReference type="ARBA" id="ARBA00022723"/>
    </source>
</evidence>
<protein>
    <recommendedName>
        <fullName evidence="16">Insulin-degrading enzyme-like</fullName>
    </recommendedName>
</protein>
<dbReference type="InterPro" id="IPR032632">
    <property type="entry name" value="Peptidase_M16_M"/>
</dbReference>
<dbReference type="FunFam" id="3.30.830.10:FF:000005">
    <property type="entry name" value="nardilysin isoform X1"/>
    <property type="match status" value="1"/>
</dbReference>
<dbReference type="PANTHER" id="PTHR43690">
    <property type="entry name" value="NARDILYSIN"/>
    <property type="match status" value="1"/>
</dbReference>
<evidence type="ECO:0000256" key="3">
    <source>
        <dbReference type="ARBA" id="ARBA00022670"/>
    </source>
</evidence>
<keyword evidence="6" id="KW-0862">Zinc</keyword>
<dbReference type="Gene3D" id="3.30.830.10">
    <property type="entry name" value="Metalloenzyme, LuxS/M16 peptidase-like"/>
    <property type="match status" value="4"/>
</dbReference>
<feature type="domain" description="Coenzyme PQQ synthesis protein F-like C-terminal lobe" evidence="12">
    <location>
        <begin position="778"/>
        <end position="873"/>
    </location>
</feature>
<dbReference type="GO" id="GO:0046872">
    <property type="term" value="F:metal ion binding"/>
    <property type="evidence" value="ECO:0007669"/>
    <property type="project" value="UniProtKB-KW"/>
</dbReference>
<dbReference type="GO" id="GO:0005829">
    <property type="term" value="C:cytosol"/>
    <property type="evidence" value="ECO:0007669"/>
    <property type="project" value="TreeGrafter"/>
</dbReference>
<evidence type="ECO:0008006" key="16">
    <source>
        <dbReference type="Google" id="ProtNLM"/>
    </source>
</evidence>
<dbReference type="Pfam" id="PF22456">
    <property type="entry name" value="PqqF-like_C_4"/>
    <property type="match status" value="1"/>
</dbReference>
<name>A0A814EFT4_9BILA</name>
<comment type="caution">
    <text evidence="13">The sequence shown here is derived from an EMBL/GenBank/DDBJ whole genome shotgun (WGS) entry which is preliminary data.</text>
</comment>
<dbReference type="GO" id="GO:0004222">
    <property type="term" value="F:metalloendopeptidase activity"/>
    <property type="evidence" value="ECO:0007669"/>
    <property type="project" value="InterPro"/>
</dbReference>
<dbReference type="GO" id="GO:0005739">
    <property type="term" value="C:mitochondrion"/>
    <property type="evidence" value="ECO:0007669"/>
    <property type="project" value="TreeGrafter"/>
</dbReference>
<feature type="domain" description="Peptidase M16 C-terminal" evidence="10">
    <location>
        <begin position="208"/>
        <end position="386"/>
    </location>
</feature>
<evidence type="ECO:0000259" key="10">
    <source>
        <dbReference type="Pfam" id="PF05193"/>
    </source>
</evidence>
<dbReference type="PANTHER" id="PTHR43690:SF18">
    <property type="entry name" value="INSULIN-DEGRADING ENZYME-RELATED"/>
    <property type="match status" value="1"/>
</dbReference>
<organism evidence="13 15">
    <name type="scientific">Didymodactylos carnosus</name>
    <dbReference type="NCBI Taxonomy" id="1234261"/>
    <lineage>
        <taxon>Eukaryota</taxon>
        <taxon>Metazoa</taxon>
        <taxon>Spiralia</taxon>
        <taxon>Gnathifera</taxon>
        <taxon>Rotifera</taxon>
        <taxon>Eurotatoria</taxon>
        <taxon>Bdelloidea</taxon>
        <taxon>Philodinida</taxon>
        <taxon>Philodinidae</taxon>
        <taxon>Didymodactylos</taxon>
    </lineage>
</organism>
<dbReference type="FunFam" id="3.30.830.10:FF:000012">
    <property type="entry name" value="Protease 3"/>
    <property type="match status" value="1"/>
</dbReference>
<dbReference type="Pfam" id="PF00675">
    <property type="entry name" value="Peptidase_M16"/>
    <property type="match status" value="1"/>
</dbReference>
<evidence type="ECO:0000256" key="7">
    <source>
        <dbReference type="ARBA" id="ARBA00023049"/>
    </source>
</evidence>
<gene>
    <name evidence="13" type="ORF">GPM918_LOCUS12205</name>
    <name evidence="14" type="ORF">SRO942_LOCUS12206</name>
</gene>
<keyword evidence="7" id="KW-0482">Metalloprotease</keyword>
<comment type="similarity">
    <text evidence="2 8">Belongs to the peptidase M16 family.</text>
</comment>
<dbReference type="SUPFAM" id="SSF63411">
    <property type="entry name" value="LuxS/MPP-like metallohydrolase"/>
    <property type="match status" value="4"/>
</dbReference>
<evidence type="ECO:0000259" key="11">
    <source>
        <dbReference type="Pfam" id="PF16187"/>
    </source>
</evidence>
<dbReference type="Pfam" id="PF05193">
    <property type="entry name" value="Peptidase_M16_C"/>
    <property type="match status" value="1"/>
</dbReference>
<evidence type="ECO:0000313" key="15">
    <source>
        <dbReference type="Proteomes" id="UP000663829"/>
    </source>
</evidence>